<accession>A0A915UAF3</accession>
<name>A0A915UAF3_9BACT</name>
<dbReference type="RefSeq" id="WP_267926662.1">
    <property type="nucleotide sequence ID" value="NZ_AP024233.1"/>
</dbReference>
<dbReference type="InterPro" id="IPR027980">
    <property type="entry name" value="RACo_C"/>
</dbReference>
<dbReference type="Pfam" id="PF17651">
    <property type="entry name" value="Raco_middle"/>
    <property type="match status" value="1"/>
</dbReference>
<sequence length="533" mass="57137">MDDQPLVTYVDVTAEVPSLQDNTADIDRLRRALVLPPSCRERPLLVPYGRCAEVAAGFRDSGFRGTAVVNVLPHGVELVDFLPSRPQVLPGMALDLGTTHLEATLIDLLTGERLGHGHAENQQIRYGADILSRIHYATSSGPDGRNGLGELQEAVIRSITSLAADLAREAGLKTGDIRALSVSGNTTMVHLLLRLSPYHICREPYIPLINAPDPLFAEELGLGLAPRAPVVILPSIGSYFGGDLISGILASGLDQADRVSMLIDVGTNAEVVLGNREWLIACAGAAGPALEGGVAKMGMRAGPGAVEHVHIDTDTWELGYRTIDNAPPVGICGSGMIDLVAELYLARVIDLRGKFRRGGPSDPPGFHRFVEKHLTTMDGETCFVIAPAAESGTGELVVLSQVDLDAMMRSKAAMYAILTTLTGQVGVRFEDLERIYVAGAFGKHINPRQAIVLGMLPDLPLETYQGIGNSSLKGAELVLLQESARQRSLEIGQKITYIELNVNQDFMICFSGSRFIPHTDPSLFPSVPVFSGD</sequence>
<dbReference type="Gene3D" id="3.30.420.480">
    <property type="entry name" value="Domain of unknown function (DUF4445)"/>
    <property type="match status" value="1"/>
</dbReference>
<dbReference type="PANTHER" id="PTHR42895">
    <property type="entry name" value="IRON-SULFUR CLUSTER-BINDING PROTEIN-RELATED"/>
    <property type="match status" value="1"/>
</dbReference>
<dbReference type="InterPro" id="IPR041414">
    <property type="entry name" value="Raco-like_middle"/>
</dbReference>
<dbReference type="Proteomes" id="UP001063350">
    <property type="component" value="Chromosome"/>
</dbReference>
<dbReference type="InterPro" id="IPR042259">
    <property type="entry name" value="Raco-like_middle_sf"/>
</dbReference>
<dbReference type="EMBL" id="AP024233">
    <property type="protein sequence ID" value="BCO09921.1"/>
    <property type="molecule type" value="Genomic_DNA"/>
</dbReference>
<dbReference type="AlphaFoldDB" id="A0A915UAF3"/>
<protein>
    <submittedName>
        <fullName evidence="3">Ferredoxin</fullName>
    </submittedName>
</protein>
<evidence type="ECO:0000313" key="3">
    <source>
        <dbReference type="EMBL" id="BCO09921.1"/>
    </source>
</evidence>
<feature type="domain" description="RACo C-terminal" evidence="1">
    <location>
        <begin position="259"/>
        <end position="527"/>
    </location>
</feature>
<evidence type="ECO:0000313" key="4">
    <source>
        <dbReference type="Proteomes" id="UP001063350"/>
    </source>
</evidence>
<gene>
    <name evidence="3" type="ORF">GF1_22970</name>
</gene>
<feature type="domain" description="RACo-like middle region" evidence="2">
    <location>
        <begin position="91"/>
        <end position="255"/>
    </location>
</feature>
<dbReference type="Pfam" id="PF14574">
    <property type="entry name" value="RACo_C_ter"/>
    <property type="match status" value="1"/>
</dbReference>
<dbReference type="PANTHER" id="PTHR42895:SF1">
    <property type="entry name" value="IRON-SULFUR CLUSTER PROTEIN"/>
    <property type="match status" value="1"/>
</dbReference>
<dbReference type="KEGG" id="ddu:GF1_22970"/>
<proteinExistence type="predicted"/>
<reference evidence="3" key="1">
    <citation type="submission" date="2020-12" db="EMBL/GenBank/DDBJ databases">
        <title>Desulfobium dissulfuricans gen. nov., sp. nov., a novel mesophilic, sulfate-reducing bacterium isolated from a deep-sea hydrothermal vent.</title>
        <authorList>
            <person name="Hashimoto Y."/>
            <person name="Tame A."/>
            <person name="Sawayama S."/>
            <person name="Miyazaki J."/>
            <person name="Takai K."/>
            <person name="Nakagawa S."/>
        </authorList>
    </citation>
    <scope>NUCLEOTIDE SEQUENCE</scope>
    <source>
        <strain evidence="3">GF1</strain>
    </source>
</reference>
<evidence type="ECO:0000259" key="1">
    <source>
        <dbReference type="Pfam" id="PF14574"/>
    </source>
</evidence>
<evidence type="ECO:0000259" key="2">
    <source>
        <dbReference type="Pfam" id="PF17651"/>
    </source>
</evidence>
<dbReference type="InterPro" id="IPR052911">
    <property type="entry name" value="Corrinoid_activation_enz"/>
</dbReference>
<keyword evidence="4" id="KW-1185">Reference proteome</keyword>
<organism evidence="3 4">
    <name type="scientific">Desulfolithobacter dissulfuricans</name>
    <dbReference type="NCBI Taxonomy" id="2795293"/>
    <lineage>
        <taxon>Bacteria</taxon>
        <taxon>Pseudomonadati</taxon>
        <taxon>Thermodesulfobacteriota</taxon>
        <taxon>Desulfobulbia</taxon>
        <taxon>Desulfobulbales</taxon>
        <taxon>Desulfobulbaceae</taxon>
        <taxon>Desulfolithobacter</taxon>
    </lineage>
</organism>